<protein>
    <recommendedName>
        <fullName evidence="5">Cytochrome c domain-containing protein</fullName>
    </recommendedName>
</protein>
<feature type="transmembrane region" description="Helical" evidence="4">
    <location>
        <begin position="177"/>
        <end position="197"/>
    </location>
</feature>
<gene>
    <name evidence="6" type="ORF">soil367_16895</name>
</gene>
<feature type="transmembrane region" description="Helical" evidence="4">
    <location>
        <begin position="12"/>
        <end position="33"/>
    </location>
</feature>
<keyword evidence="7" id="KW-1185">Reference proteome</keyword>
<evidence type="ECO:0000313" key="6">
    <source>
        <dbReference type="EMBL" id="QCF27466.1"/>
    </source>
</evidence>
<dbReference type="PROSITE" id="PS51007">
    <property type="entry name" value="CYTC"/>
    <property type="match status" value="1"/>
</dbReference>
<proteinExistence type="predicted"/>
<dbReference type="InterPro" id="IPR009056">
    <property type="entry name" value="Cyt_c-like_dom"/>
</dbReference>
<feature type="transmembrane region" description="Helical" evidence="4">
    <location>
        <begin position="84"/>
        <end position="105"/>
    </location>
</feature>
<evidence type="ECO:0000313" key="7">
    <source>
        <dbReference type="Proteomes" id="UP000298049"/>
    </source>
</evidence>
<keyword evidence="3" id="KW-0349">Heme</keyword>
<keyword evidence="4" id="KW-0472">Membrane</keyword>
<evidence type="ECO:0000256" key="1">
    <source>
        <dbReference type="ARBA" id="ARBA00022723"/>
    </source>
</evidence>
<evidence type="ECO:0000256" key="2">
    <source>
        <dbReference type="ARBA" id="ARBA00023004"/>
    </source>
</evidence>
<dbReference type="Proteomes" id="UP000298049">
    <property type="component" value="Chromosome"/>
</dbReference>
<dbReference type="InterPro" id="IPR010389">
    <property type="entry name" value="Urate_ox_N"/>
</dbReference>
<reference evidence="6 7" key="1">
    <citation type="submission" date="2018-07" db="EMBL/GenBank/DDBJ databases">
        <title>Marsedoiliclastica nanhaica gen. nov. sp. nov., a novel marine hydrocarbonoclastic bacterium isolated from an in-situ enriched hydrocarbon-degrading consortium in deep-sea sediment.</title>
        <authorList>
            <person name="Dong C."/>
            <person name="Ma T."/>
            <person name="Liu R."/>
            <person name="Shao Z."/>
        </authorList>
    </citation>
    <scope>NUCLEOTIDE SEQUENCE [LARGE SCALE GENOMIC DNA]</scope>
    <source>
        <strain evidence="7">soil36-7</strain>
    </source>
</reference>
<dbReference type="GO" id="GO:0020037">
    <property type="term" value="F:heme binding"/>
    <property type="evidence" value="ECO:0007669"/>
    <property type="project" value="InterPro"/>
</dbReference>
<accession>A0A4P7XJW8</accession>
<dbReference type="GO" id="GO:0009055">
    <property type="term" value="F:electron transfer activity"/>
    <property type="evidence" value="ECO:0007669"/>
    <property type="project" value="InterPro"/>
</dbReference>
<dbReference type="KEGG" id="hmi:soil367_16895"/>
<dbReference type="RefSeq" id="WP_136550177.1">
    <property type="nucleotide sequence ID" value="NZ_CP031093.1"/>
</dbReference>
<keyword evidence="4" id="KW-0812">Transmembrane</keyword>
<keyword evidence="4" id="KW-1133">Transmembrane helix</keyword>
<feature type="transmembrane region" description="Helical" evidence="4">
    <location>
        <begin position="151"/>
        <end position="171"/>
    </location>
</feature>
<feature type="transmembrane region" description="Helical" evidence="4">
    <location>
        <begin position="286"/>
        <end position="302"/>
    </location>
</feature>
<dbReference type="EMBL" id="CP031093">
    <property type="protein sequence ID" value="QCF27466.1"/>
    <property type="molecule type" value="Genomic_DNA"/>
</dbReference>
<keyword evidence="1 3" id="KW-0479">Metal-binding</keyword>
<organism evidence="6 7">
    <name type="scientific">Hydrocarboniclastica marina</name>
    <dbReference type="NCBI Taxonomy" id="2259620"/>
    <lineage>
        <taxon>Bacteria</taxon>
        <taxon>Pseudomonadati</taxon>
        <taxon>Pseudomonadota</taxon>
        <taxon>Gammaproteobacteria</taxon>
        <taxon>Alteromonadales</taxon>
        <taxon>Alteromonadaceae</taxon>
        <taxon>Hydrocarboniclastica</taxon>
    </lineage>
</organism>
<dbReference type="Pfam" id="PF06181">
    <property type="entry name" value="Urate_ox_N"/>
    <property type="match status" value="1"/>
</dbReference>
<evidence type="ECO:0000256" key="4">
    <source>
        <dbReference type="SAM" id="Phobius"/>
    </source>
</evidence>
<name>A0A4P7XJW8_9ALTE</name>
<feature type="domain" description="Cytochrome c" evidence="5">
    <location>
        <begin position="303"/>
        <end position="400"/>
    </location>
</feature>
<keyword evidence="2 3" id="KW-0408">Iron</keyword>
<dbReference type="AlphaFoldDB" id="A0A4P7XJW8"/>
<sequence>MAAYLHEWLALLVRWFHLIAGVAWIGASFYFIWLDNHLREPPTWKKQKGIKGDLWAIHGGGFYEVAKYHLGPEKMPGELHWFKWEAYSTFLSGMALLFVVYYLGSPGYLLDAGKADISMATAAAIGLGVIAFALALYEGLIRSPLAQNGKAFGLVLYAILVFAAWALFQLFSGRGAFIHVGAIIGTIMVANVFLGIIPSQRALVDSVTQGGEPDPKVARLAALAKLRSTHNNYLTLPVLFIMISNHYPMLYSHPWGWAILAAIGFITAFARHFFNLRHRGVNRPSILVVSACLAAALIWFVAPDTGAGASTANAVTRISDTTVTQILEKHCTSCHSSQPSHPAFQAAPAGIVLDELSMLDSHGAQVRQAAVVTHYMPLGNTTSMSEEERQQLGQWLISRQQSK</sequence>
<feature type="transmembrane region" description="Helical" evidence="4">
    <location>
        <begin position="255"/>
        <end position="274"/>
    </location>
</feature>
<evidence type="ECO:0000259" key="5">
    <source>
        <dbReference type="PROSITE" id="PS51007"/>
    </source>
</evidence>
<evidence type="ECO:0000256" key="3">
    <source>
        <dbReference type="PROSITE-ProRule" id="PRU00433"/>
    </source>
</evidence>
<dbReference type="OrthoDB" id="9787495at2"/>
<feature type="transmembrane region" description="Helical" evidence="4">
    <location>
        <begin position="117"/>
        <end position="139"/>
    </location>
</feature>
<dbReference type="GO" id="GO:0046872">
    <property type="term" value="F:metal ion binding"/>
    <property type="evidence" value="ECO:0007669"/>
    <property type="project" value="UniProtKB-KW"/>
</dbReference>